<keyword evidence="5 6" id="KW-0472">Membrane</keyword>
<accession>A0A1I7UK69</accession>
<sequence>MMTPYLIGAWTIGNISSDYRSFWTDDEEEMTRIDSIREAWPLFIGGLFSWYYMFVMTTCLFIMSLERTFASYFIGNYENTSRLYLLFLLFMFQHFIIFSMLYLTFCNRIHFLTAVIFFMIVNILAMIIFFGNRQYNRNIQKKFKKEHVESVRHYTLPVRFQAKENLRVFNLTVRVFVSGFVLISLAISFLVVLTFKWIPSFDTVLTYCFENIVHLNPLVMCSVLIFSVGTWSKALFHSRLPMINKLTRITFIDLRPELPNQTQQQETETYFSQLHNVWEQNRSS</sequence>
<dbReference type="AlphaFoldDB" id="A0A1I7UK69"/>
<dbReference type="InterPro" id="IPR053365">
    <property type="entry name" value="Nematode_rcpt-like"/>
</dbReference>
<dbReference type="PANTHER" id="PTHR47757:SF2">
    <property type="entry name" value="G_PROTEIN_RECEP_F1_2 DOMAIN-CONTAINING PROTEIN-RELATED"/>
    <property type="match status" value="1"/>
</dbReference>
<reference evidence="8" key="1">
    <citation type="submission" date="2016-11" db="UniProtKB">
        <authorList>
            <consortium name="WormBaseParasite"/>
        </authorList>
    </citation>
    <scope>IDENTIFICATION</scope>
</reference>
<evidence type="ECO:0000256" key="4">
    <source>
        <dbReference type="ARBA" id="ARBA00022989"/>
    </source>
</evidence>
<evidence type="ECO:0000256" key="5">
    <source>
        <dbReference type="ARBA" id="ARBA00023136"/>
    </source>
</evidence>
<evidence type="ECO:0000313" key="8">
    <source>
        <dbReference type="WBParaSite" id="Csp11.Scaffold630.g16787.t1"/>
    </source>
</evidence>
<evidence type="ECO:0000256" key="3">
    <source>
        <dbReference type="ARBA" id="ARBA00022692"/>
    </source>
</evidence>
<evidence type="ECO:0000313" key="7">
    <source>
        <dbReference type="Proteomes" id="UP000095282"/>
    </source>
</evidence>
<feature type="transmembrane region" description="Helical" evidence="6">
    <location>
        <begin position="171"/>
        <end position="195"/>
    </location>
</feature>
<keyword evidence="7" id="KW-1185">Reference proteome</keyword>
<dbReference type="eggNOG" id="ENOG502TMGT">
    <property type="taxonomic scope" value="Eukaryota"/>
</dbReference>
<keyword evidence="4 6" id="KW-1133">Transmembrane helix</keyword>
<evidence type="ECO:0000256" key="2">
    <source>
        <dbReference type="ARBA" id="ARBA00006803"/>
    </source>
</evidence>
<feature type="transmembrane region" description="Helical" evidence="6">
    <location>
        <begin position="39"/>
        <end position="62"/>
    </location>
</feature>
<dbReference type="PANTHER" id="PTHR47757">
    <property type="entry name" value="SERPENTINE RECEPTOR, CLASS E (EPSILON)-RELATED"/>
    <property type="match status" value="1"/>
</dbReference>
<protein>
    <submittedName>
        <fullName evidence="8">Serpentine Receptor, class E (Epsilon)</fullName>
    </submittedName>
</protein>
<dbReference type="GO" id="GO:0007606">
    <property type="term" value="P:sensory perception of chemical stimulus"/>
    <property type="evidence" value="ECO:0007669"/>
    <property type="project" value="InterPro"/>
</dbReference>
<evidence type="ECO:0000256" key="6">
    <source>
        <dbReference type="SAM" id="Phobius"/>
    </source>
</evidence>
<feature type="transmembrane region" description="Helical" evidence="6">
    <location>
        <begin position="215"/>
        <end position="236"/>
    </location>
</feature>
<feature type="transmembrane region" description="Helical" evidence="6">
    <location>
        <begin position="109"/>
        <end position="131"/>
    </location>
</feature>
<comment type="subcellular location">
    <subcellularLocation>
        <location evidence="1">Membrane</location>
        <topology evidence="1">Multi-pass membrane protein</topology>
    </subcellularLocation>
</comment>
<organism evidence="7 8">
    <name type="scientific">Caenorhabditis tropicalis</name>
    <dbReference type="NCBI Taxonomy" id="1561998"/>
    <lineage>
        <taxon>Eukaryota</taxon>
        <taxon>Metazoa</taxon>
        <taxon>Ecdysozoa</taxon>
        <taxon>Nematoda</taxon>
        <taxon>Chromadorea</taxon>
        <taxon>Rhabditida</taxon>
        <taxon>Rhabditina</taxon>
        <taxon>Rhabditomorpha</taxon>
        <taxon>Rhabditoidea</taxon>
        <taxon>Rhabditidae</taxon>
        <taxon>Peloderinae</taxon>
        <taxon>Caenorhabditis</taxon>
    </lineage>
</organism>
<feature type="transmembrane region" description="Helical" evidence="6">
    <location>
        <begin position="83"/>
        <end position="103"/>
    </location>
</feature>
<comment type="similarity">
    <text evidence="2">Belongs to the nematode receptor-like protein sre family.</text>
</comment>
<dbReference type="InterPro" id="IPR004151">
    <property type="entry name" value="7TM_GPCR_serpentine_rcpt_Sre"/>
</dbReference>
<dbReference type="GO" id="GO:0016020">
    <property type="term" value="C:membrane"/>
    <property type="evidence" value="ECO:0007669"/>
    <property type="project" value="UniProtKB-SubCell"/>
</dbReference>
<dbReference type="Pfam" id="PF03125">
    <property type="entry name" value="Sre"/>
    <property type="match status" value="1"/>
</dbReference>
<keyword evidence="3 6" id="KW-0812">Transmembrane</keyword>
<proteinExistence type="inferred from homology"/>
<name>A0A1I7UK69_9PELO</name>
<dbReference type="WBParaSite" id="Csp11.Scaffold630.g16787.t1">
    <property type="protein sequence ID" value="Csp11.Scaffold630.g16787.t1"/>
    <property type="gene ID" value="Csp11.Scaffold630.g16787"/>
</dbReference>
<dbReference type="Proteomes" id="UP000095282">
    <property type="component" value="Unplaced"/>
</dbReference>
<evidence type="ECO:0000256" key="1">
    <source>
        <dbReference type="ARBA" id="ARBA00004141"/>
    </source>
</evidence>